<name>A0A506U793_9HYPH</name>
<sequence length="170" mass="17719">MSQIAKKLTIAFAGGLLAFSALTAAPLTASAETLTPAAVEALNRALADEYHAEAFYAAVIEAYGPVRPFTNIIEAERTHSAEVAALMEAYGIPVPENDQIGAEDIVSAVPASLAAACAAGVQAEIDNAALYDNDLLPSVASYPDITTVLTSLRDASQTKHLPAFTRCAQR</sequence>
<evidence type="ECO:0000256" key="1">
    <source>
        <dbReference type="SAM" id="SignalP"/>
    </source>
</evidence>
<dbReference type="InterPro" id="IPR012347">
    <property type="entry name" value="Ferritin-like"/>
</dbReference>
<reference evidence="2 3" key="1">
    <citation type="submission" date="2019-06" db="EMBL/GenBank/DDBJ databases">
        <authorList>
            <person name="Li M."/>
        </authorList>
    </citation>
    <scope>NUCLEOTIDE SEQUENCE [LARGE SCALE GENOMIC DNA]</scope>
    <source>
        <strain evidence="2 3">BGMRC2036</strain>
    </source>
</reference>
<dbReference type="AlphaFoldDB" id="A0A506U793"/>
<dbReference type="Proteomes" id="UP000318801">
    <property type="component" value="Unassembled WGS sequence"/>
</dbReference>
<keyword evidence="1" id="KW-0732">Signal</keyword>
<dbReference type="RefSeq" id="WP_141149443.1">
    <property type="nucleotide sequence ID" value="NZ_VHLG01000008.1"/>
</dbReference>
<dbReference type="CDD" id="cd01048">
    <property type="entry name" value="Ferritin_like_AB2"/>
    <property type="match status" value="1"/>
</dbReference>
<gene>
    <name evidence="2" type="ORF">FJU08_12980</name>
</gene>
<feature type="chain" id="PRO_5021185915" evidence="1">
    <location>
        <begin position="32"/>
        <end position="170"/>
    </location>
</feature>
<dbReference type="SUPFAM" id="SSF47240">
    <property type="entry name" value="Ferritin-like"/>
    <property type="match status" value="1"/>
</dbReference>
<accession>A0A506U793</accession>
<evidence type="ECO:0000313" key="2">
    <source>
        <dbReference type="EMBL" id="TPW29720.1"/>
    </source>
</evidence>
<evidence type="ECO:0000313" key="3">
    <source>
        <dbReference type="Proteomes" id="UP000318801"/>
    </source>
</evidence>
<feature type="signal peptide" evidence="1">
    <location>
        <begin position="1"/>
        <end position="31"/>
    </location>
</feature>
<protein>
    <submittedName>
        <fullName evidence="2">DUF2202 domain-containing protein</fullName>
    </submittedName>
</protein>
<keyword evidence="3" id="KW-1185">Reference proteome</keyword>
<proteinExistence type="predicted"/>
<dbReference type="EMBL" id="VHLG01000008">
    <property type="protein sequence ID" value="TPW29720.1"/>
    <property type="molecule type" value="Genomic_DNA"/>
</dbReference>
<dbReference type="OrthoDB" id="573482at2"/>
<dbReference type="InterPro" id="IPR019243">
    <property type="entry name" value="DUF2202"/>
</dbReference>
<dbReference type="InterPro" id="IPR009078">
    <property type="entry name" value="Ferritin-like_SF"/>
</dbReference>
<dbReference type="Gene3D" id="1.20.1260.10">
    <property type="match status" value="1"/>
</dbReference>
<comment type="caution">
    <text evidence="2">The sequence shown here is derived from an EMBL/GenBank/DDBJ whole genome shotgun (WGS) entry which is preliminary data.</text>
</comment>
<organism evidence="2 3">
    <name type="scientific">Martelella alba</name>
    <dbReference type="NCBI Taxonomy" id="2590451"/>
    <lineage>
        <taxon>Bacteria</taxon>
        <taxon>Pseudomonadati</taxon>
        <taxon>Pseudomonadota</taxon>
        <taxon>Alphaproteobacteria</taxon>
        <taxon>Hyphomicrobiales</taxon>
        <taxon>Aurantimonadaceae</taxon>
        <taxon>Martelella</taxon>
    </lineage>
</organism>